<reference evidence="2 3" key="1">
    <citation type="submission" date="2018-07" db="EMBL/GenBank/DDBJ databases">
        <title>Freshwater and sediment microbial communities from various areas in North America, analyzing microbe dynamics in response to fracking.</title>
        <authorList>
            <person name="Lamendella R."/>
        </authorList>
    </citation>
    <scope>NUCLEOTIDE SEQUENCE [LARGE SCALE GENOMIC DNA]</scope>
    <source>
        <strain evidence="2 3">160A</strain>
    </source>
</reference>
<proteinExistence type="predicted"/>
<dbReference type="PANTHER" id="PTHR14097">
    <property type="entry name" value="OXIDOREDUCTASE HTATIP2"/>
    <property type="match status" value="1"/>
</dbReference>
<name>A0A368UVA4_9BACT</name>
<dbReference type="InterPro" id="IPR016040">
    <property type="entry name" value="NAD(P)-bd_dom"/>
</dbReference>
<gene>
    <name evidence="2" type="ORF">DFO77_12019</name>
</gene>
<keyword evidence="3" id="KW-1185">Reference proteome</keyword>
<organism evidence="2 3">
    <name type="scientific">Marinilabilia salmonicolor</name>
    <dbReference type="NCBI Taxonomy" id="989"/>
    <lineage>
        <taxon>Bacteria</taxon>
        <taxon>Pseudomonadati</taxon>
        <taxon>Bacteroidota</taxon>
        <taxon>Bacteroidia</taxon>
        <taxon>Marinilabiliales</taxon>
        <taxon>Marinilabiliaceae</taxon>
        <taxon>Marinilabilia</taxon>
    </lineage>
</organism>
<dbReference type="Gene3D" id="3.40.50.720">
    <property type="entry name" value="NAD(P)-binding Rossmann-like Domain"/>
    <property type="match status" value="1"/>
</dbReference>
<sequence length="222" mass="24444">MAQKTATIIGATGLIGSHLLQQLQVSDAFNTIKVIGRRTAGYKNPKTEELIIDFEDEAAFKEAIRGSDVVFCAVGTTNKKVSGNKTAYRKVDFDIPVNAARFAAEKGCNTFAVVSAVGADSNSKNFYTRLKGEMEDAIQQQNIPTLLIFRPSLLLGKRNETRIGESLGKWIMKPLSFLIPARMKPIEAEDVAQAMVHATNSDLNGNHIFHYPEIKNYAKLQP</sequence>
<comment type="caution">
    <text evidence="2">The sequence shown here is derived from an EMBL/GenBank/DDBJ whole genome shotgun (WGS) entry which is preliminary data.</text>
</comment>
<dbReference type="EMBL" id="QPIZ01000020">
    <property type="protein sequence ID" value="RCW30801.1"/>
    <property type="molecule type" value="Genomic_DNA"/>
</dbReference>
<evidence type="ECO:0000259" key="1">
    <source>
        <dbReference type="Pfam" id="PF13460"/>
    </source>
</evidence>
<accession>A0A368UVA4</accession>
<evidence type="ECO:0000313" key="2">
    <source>
        <dbReference type="EMBL" id="RCW30801.1"/>
    </source>
</evidence>
<dbReference type="SUPFAM" id="SSF51735">
    <property type="entry name" value="NAD(P)-binding Rossmann-fold domains"/>
    <property type="match status" value="1"/>
</dbReference>
<dbReference type="RefSeq" id="WP_114437548.1">
    <property type="nucleotide sequence ID" value="NZ_QPIZ01000020.1"/>
</dbReference>
<dbReference type="Pfam" id="PF13460">
    <property type="entry name" value="NAD_binding_10"/>
    <property type="match status" value="1"/>
</dbReference>
<protein>
    <submittedName>
        <fullName evidence="2">Uncharacterized protein YbjT (DUF2867 family)</fullName>
    </submittedName>
</protein>
<dbReference type="AlphaFoldDB" id="A0A368UVA4"/>
<evidence type="ECO:0000313" key="3">
    <source>
        <dbReference type="Proteomes" id="UP000252733"/>
    </source>
</evidence>
<dbReference type="Proteomes" id="UP000252733">
    <property type="component" value="Unassembled WGS sequence"/>
</dbReference>
<feature type="domain" description="NAD(P)-binding" evidence="1">
    <location>
        <begin position="10"/>
        <end position="200"/>
    </location>
</feature>
<dbReference type="InterPro" id="IPR036291">
    <property type="entry name" value="NAD(P)-bd_dom_sf"/>
</dbReference>
<dbReference type="PANTHER" id="PTHR14097:SF7">
    <property type="entry name" value="OXIDOREDUCTASE HTATIP2"/>
    <property type="match status" value="1"/>
</dbReference>